<feature type="domain" description="Phosphoribosyl-AMP cyclohydrolase" evidence="7">
    <location>
        <begin position="91"/>
        <end position="164"/>
    </location>
</feature>
<sequence length="187" mass="21705">MSSGKITILKVQEPTRSIASLSRISEEELPRYRNGLPKGFREEVDCDEDTVLFLHPDFSPLNFEKTREPILLPTNEMIPIVAIDLQNRILMQAFGNEESQRLTLETDYAHYFSRSRNRLWKKGDTSGHTQKILRIQSPPDRSFLVYQVEQKIAACHEGYYSCFFRERTAGGEWNLLPIPRNFLPEKG</sequence>
<evidence type="ECO:0000313" key="8">
    <source>
        <dbReference type="EMBL" id="EKO33349.1"/>
    </source>
</evidence>
<name>A0A0E2BDS0_9LEPT</name>
<organism evidence="8 9">
    <name type="scientific">Leptospira santarosai str. MOR084</name>
    <dbReference type="NCBI Taxonomy" id="1049984"/>
    <lineage>
        <taxon>Bacteria</taxon>
        <taxon>Pseudomonadati</taxon>
        <taxon>Spirochaetota</taxon>
        <taxon>Spirochaetia</taxon>
        <taxon>Leptospirales</taxon>
        <taxon>Leptospiraceae</taxon>
        <taxon>Leptospira</taxon>
    </lineage>
</organism>
<dbReference type="UniPathway" id="UPA00031">
    <property type="reaction ID" value="UER00008"/>
</dbReference>
<evidence type="ECO:0000256" key="5">
    <source>
        <dbReference type="ARBA" id="ARBA00022801"/>
    </source>
</evidence>
<proteinExistence type="predicted"/>
<comment type="catalytic activity">
    <reaction evidence="1">
        <text>1-(5-phospho-beta-D-ribosyl)-5'-AMP + H2O = 1-(5-phospho-beta-D-ribosyl)-5-[(5-phospho-beta-D-ribosylamino)methylideneamino]imidazole-4-carboxamide</text>
        <dbReference type="Rhea" id="RHEA:20049"/>
        <dbReference type="ChEBI" id="CHEBI:15377"/>
        <dbReference type="ChEBI" id="CHEBI:58435"/>
        <dbReference type="ChEBI" id="CHEBI:59457"/>
        <dbReference type="EC" id="3.5.4.19"/>
    </reaction>
</comment>
<dbReference type="Proteomes" id="UP000006329">
    <property type="component" value="Unassembled WGS sequence"/>
</dbReference>
<dbReference type="EC" id="3.5.4.19" evidence="3"/>
<keyword evidence="9" id="KW-1185">Reference proteome</keyword>
<dbReference type="Pfam" id="PF01502">
    <property type="entry name" value="PRA-CH"/>
    <property type="match status" value="1"/>
</dbReference>
<dbReference type="GO" id="GO:0004635">
    <property type="term" value="F:phosphoribosyl-AMP cyclohydrolase activity"/>
    <property type="evidence" value="ECO:0007669"/>
    <property type="project" value="UniProtKB-EC"/>
</dbReference>
<comment type="pathway">
    <text evidence="2">Amino-acid biosynthesis; L-histidine biosynthesis; L-histidine from 5-phospho-alpha-D-ribose 1-diphosphate: step 3/9.</text>
</comment>
<evidence type="ECO:0000256" key="1">
    <source>
        <dbReference type="ARBA" id="ARBA00000024"/>
    </source>
</evidence>
<evidence type="ECO:0000256" key="6">
    <source>
        <dbReference type="ARBA" id="ARBA00023102"/>
    </source>
</evidence>
<keyword evidence="4" id="KW-0028">Amino-acid biosynthesis</keyword>
<accession>A0A0E2BDS0</accession>
<keyword evidence="5 8" id="KW-0378">Hydrolase</keyword>
<dbReference type="PANTHER" id="PTHR42945">
    <property type="entry name" value="HISTIDINE BIOSYNTHESIS BIFUNCTIONAL PROTEIN"/>
    <property type="match status" value="1"/>
</dbReference>
<evidence type="ECO:0000256" key="4">
    <source>
        <dbReference type="ARBA" id="ARBA00022605"/>
    </source>
</evidence>
<dbReference type="InterPro" id="IPR038019">
    <property type="entry name" value="PRib_AMP_CycHydrolase_sf"/>
</dbReference>
<evidence type="ECO:0000256" key="3">
    <source>
        <dbReference type="ARBA" id="ARBA00012721"/>
    </source>
</evidence>
<evidence type="ECO:0000313" key="9">
    <source>
        <dbReference type="Proteomes" id="UP000006329"/>
    </source>
</evidence>
<reference evidence="8" key="1">
    <citation type="submission" date="2012-10" db="EMBL/GenBank/DDBJ databases">
        <authorList>
            <person name="Harkins D.M."/>
            <person name="Durkin A.S."/>
            <person name="Brinkac L.M."/>
            <person name="Haft D.H."/>
            <person name="Selengut J.D."/>
            <person name="Sanka R."/>
            <person name="DePew J."/>
            <person name="Purushe J."/>
            <person name="Matthias M.A."/>
            <person name="Vinetz J.M."/>
            <person name="Sutton G.G."/>
            <person name="Nierman W.C."/>
            <person name="Fouts D.E."/>
        </authorList>
    </citation>
    <scope>NUCLEOTIDE SEQUENCE [LARGE SCALE GENOMIC DNA]</scope>
    <source>
        <strain evidence="8">MOR084</strain>
    </source>
</reference>
<dbReference type="GO" id="GO:0000105">
    <property type="term" value="P:L-histidine biosynthetic process"/>
    <property type="evidence" value="ECO:0007669"/>
    <property type="project" value="UniProtKB-UniPathway"/>
</dbReference>
<dbReference type="AlphaFoldDB" id="A0A0E2BDS0"/>
<dbReference type="PANTHER" id="PTHR42945:SF1">
    <property type="entry name" value="HISTIDINE BIOSYNTHESIS BIFUNCTIONAL PROTEIN HIS7"/>
    <property type="match status" value="1"/>
</dbReference>
<dbReference type="Gene3D" id="3.10.20.810">
    <property type="entry name" value="Phosphoribosyl-AMP cyclohydrolase"/>
    <property type="match status" value="1"/>
</dbReference>
<dbReference type="SUPFAM" id="SSF141734">
    <property type="entry name" value="HisI-like"/>
    <property type="match status" value="1"/>
</dbReference>
<gene>
    <name evidence="8" type="primary">hisI</name>
    <name evidence="8" type="ORF">LEP1GSC179_2561</name>
</gene>
<evidence type="ECO:0000259" key="7">
    <source>
        <dbReference type="Pfam" id="PF01502"/>
    </source>
</evidence>
<dbReference type="RefSeq" id="WP_004484875.1">
    <property type="nucleotide sequence ID" value="NZ_AHON02000051.1"/>
</dbReference>
<keyword evidence="6" id="KW-0368">Histidine biosynthesis</keyword>
<dbReference type="EMBL" id="AHON02000051">
    <property type="protein sequence ID" value="EKO33349.1"/>
    <property type="molecule type" value="Genomic_DNA"/>
</dbReference>
<protein>
    <recommendedName>
        <fullName evidence="3">phosphoribosyl-AMP cyclohydrolase</fullName>
        <ecNumber evidence="3">3.5.4.19</ecNumber>
    </recommendedName>
</protein>
<comment type="caution">
    <text evidence="8">The sequence shown here is derived from an EMBL/GenBank/DDBJ whole genome shotgun (WGS) entry which is preliminary data.</text>
</comment>
<evidence type="ECO:0000256" key="2">
    <source>
        <dbReference type="ARBA" id="ARBA00005169"/>
    </source>
</evidence>
<dbReference type="InterPro" id="IPR002496">
    <property type="entry name" value="PRib_AMP_CycHydrolase_dom"/>
</dbReference>